<reference evidence="1 2" key="1">
    <citation type="journal article" date="2018" name="Front. Microbiol.">
        <title>Hydrolytic Capabilities as a Key to Environmental Success: Chitinolytic and Cellulolytic Acidobacteria From Acidic Sub-arctic Soils and Boreal Peatlands.</title>
        <authorList>
            <person name="Belova S.E."/>
            <person name="Ravin N.V."/>
            <person name="Pankratov T.A."/>
            <person name="Rakitin A.L."/>
            <person name="Ivanova A.A."/>
            <person name="Beletsky A.V."/>
            <person name="Mardanov A.V."/>
            <person name="Sinninghe Damste J.S."/>
            <person name="Dedysh S.N."/>
        </authorList>
    </citation>
    <scope>NUCLEOTIDE SEQUENCE [LARGE SCALE GENOMIC DNA]</scope>
    <source>
        <strain evidence="1 2">SBC82</strain>
    </source>
</reference>
<evidence type="ECO:0000313" key="1">
    <source>
        <dbReference type="EMBL" id="AXC12446.1"/>
    </source>
</evidence>
<evidence type="ECO:0008006" key="3">
    <source>
        <dbReference type="Google" id="ProtNLM"/>
    </source>
</evidence>
<keyword evidence="2" id="KW-1185">Reference proteome</keyword>
<gene>
    <name evidence="1" type="ORF">ACPOL_3151</name>
</gene>
<proteinExistence type="predicted"/>
<dbReference type="Proteomes" id="UP000253606">
    <property type="component" value="Chromosome"/>
</dbReference>
<dbReference type="GO" id="GO:0030246">
    <property type="term" value="F:carbohydrate binding"/>
    <property type="evidence" value="ECO:0007669"/>
    <property type="project" value="InterPro"/>
</dbReference>
<dbReference type="SUPFAM" id="SSF49452">
    <property type="entry name" value="Starch-binding domain-like"/>
    <property type="match status" value="1"/>
</dbReference>
<dbReference type="EMBL" id="CP030840">
    <property type="protein sequence ID" value="AXC12446.1"/>
    <property type="molecule type" value="Genomic_DNA"/>
</dbReference>
<evidence type="ECO:0000313" key="2">
    <source>
        <dbReference type="Proteomes" id="UP000253606"/>
    </source>
</evidence>
<accession>A0A2Z5G1K9</accession>
<sequence length="158" mass="17382">MTLKMTLRVHSYLFVLSVFAIAAINPPFLLGQVVQNGTSDPSFCEKAEHVKSNLQLSTPVRISGRVVDQAGAPLKTSKVELRSYLSAKQQMPVKIVTTNGDGRFDLGKIGSGKYRLLPSSTRAFEQPQHFNCPNEECKLAIELRANPTDLPLSVCPIR</sequence>
<dbReference type="Gene3D" id="2.60.40.1120">
    <property type="entry name" value="Carboxypeptidase-like, regulatory domain"/>
    <property type="match status" value="1"/>
</dbReference>
<dbReference type="RefSeq" id="WP_114207658.1">
    <property type="nucleotide sequence ID" value="NZ_CP030840.1"/>
</dbReference>
<protein>
    <recommendedName>
        <fullName evidence="3">Carboxypeptidase regulatory-like domain-containing protein</fullName>
    </recommendedName>
</protein>
<name>A0A2Z5G1K9_9BACT</name>
<dbReference type="AlphaFoldDB" id="A0A2Z5G1K9"/>
<dbReference type="InterPro" id="IPR013784">
    <property type="entry name" value="Carb-bd-like_fold"/>
</dbReference>
<dbReference type="KEGG" id="abas:ACPOL_3151"/>
<organism evidence="1 2">
    <name type="scientific">Acidisarcina polymorpha</name>
    <dbReference type="NCBI Taxonomy" id="2211140"/>
    <lineage>
        <taxon>Bacteria</taxon>
        <taxon>Pseudomonadati</taxon>
        <taxon>Acidobacteriota</taxon>
        <taxon>Terriglobia</taxon>
        <taxon>Terriglobales</taxon>
        <taxon>Acidobacteriaceae</taxon>
        <taxon>Acidisarcina</taxon>
    </lineage>
</organism>